<feature type="compositionally biased region" description="Basic and acidic residues" evidence="1">
    <location>
        <begin position="56"/>
        <end position="67"/>
    </location>
</feature>
<reference evidence="2 3" key="1">
    <citation type="submission" date="2019-01" db="EMBL/GenBank/DDBJ databases">
        <authorList>
            <person name="Alioto T."/>
            <person name="Alioto T."/>
        </authorList>
    </citation>
    <scope>NUCLEOTIDE SEQUENCE [LARGE SCALE GENOMIC DNA]</scope>
</reference>
<accession>A0A485N9L5</accession>
<dbReference type="EMBL" id="CAAGRJ010013696">
    <property type="protein sequence ID" value="VFV30155.1"/>
    <property type="molecule type" value="Genomic_DNA"/>
</dbReference>
<protein>
    <submittedName>
        <fullName evidence="2">Uncharacterized protein</fullName>
    </submittedName>
</protein>
<evidence type="ECO:0000256" key="1">
    <source>
        <dbReference type="SAM" id="MobiDB-lite"/>
    </source>
</evidence>
<feature type="region of interest" description="Disordered" evidence="1">
    <location>
        <begin position="1"/>
        <end position="132"/>
    </location>
</feature>
<feature type="non-terminal residue" evidence="2">
    <location>
        <position position="1"/>
    </location>
</feature>
<evidence type="ECO:0000313" key="2">
    <source>
        <dbReference type="EMBL" id="VFV30155.1"/>
    </source>
</evidence>
<organism evidence="2 3">
    <name type="scientific">Lynx pardinus</name>
    <name type="common">Iberian lynx</name>
    <name type="synonym">Felis pardina</name>
    <dbReference type="NCBI Taxonomy" id="191816"/>
    <lineage>
        <taxon>Eukaryota</taxon>
        <taxon>Metazoa</taxon>
        <taxon>Chordata</taxon>
        <taxon>Craniata</taxon>
        <taxon>Vertebrata</taxon>
        <taxon>Euteleostomi</taxon>
        <taxon>Mammalia</taxon>
        <taxon>Eutheria</taxon>
        <taxon>Laurasiatheria</taxon>
        <taxon>Carnivora</taxon>
        <taxon>Feliformia</taxon>
        <taxon>Felidae</taxon>
        <taxon>Felinae</taxon>
        <taxon>Lynx</taxon>
    </lineage>
</organism>
<dbReference type="Proteomes" id="UP000386466">
    <property type="component" value="Unassembled WGS sequence"/>
</dbReference>
<proteinExistence type="predicted"/>
<keyword evidence="3" id="KW-1185">Reference proteome</keyword>
<gene>
    <name evidence="2" type="ORF">LYPA_23C018037</name>
</gene>
<sequence>APEISGIKDALTLERPPRAAAGRRQPRRTDVLFSSEQSHKRRAAETKSFEASGSLRGEKRKPGDGVGKRRILGASPKCRQGESSGAYREEGRPPDPPSSRWPAPCALPRRPERRAPPRSPKYPSPGSRNKINVFKVRVCGQDGERAPEERAEDRARNMTINDADCWVR</sequence>
<dbReference type="AlphaFoldDB" id="A0A485N9L5"/>
<evidence type="ECO:0000313" key="3">
    <source>
        <dbReference type="Proteomes" id="UP000386466"/>
    </source>
</evidence>
<name>A0A485N9L5_LYNPA</name>